<reference evidence="1 2" key="1">
    <citation type="submission" date="2019-03" db="EMBL/GenBank/DDBJ databases">
        <title>Single cell metagenomics reveals metabolic interactions within the superorganism composed of flagellate Streblomastix strix and complex community of Bacteroidetes bacteria on its surface.</title>
        <authorList>
            <person name="Treitli S.C."/>
            <person name="Kolisko M."/>
            <person name="Husnik F."/>
            <person name="Keeling P."/>
            <person name="Hampl V."/>
        </authorList>
    </citation>
    <scope>NUCLEOTIDE SEQUENCE [LARGE SCALE GENOMIC DNA]</scope>
    <source>
        <strain evidence="1">ST1C</strain>
    </source>
</reference>
<comment type="caution">
    <text evidence="1">The sequence shown here is derived from an EMBL/GenBank/DDBJ whole genome shotgun (WGS) entry which is preliminary data.</text>
</comment>
<sequence length="250" mass="28504">MNLNLEIVQYLSQKAASKVSNLVSNTIYQGEKMVNGKCGGRGIFICTYYWVYEDGFTEGDYYEQCDYEIQGITIPPARYESPSPNNYTSVSYGEILILEAKDKEGVIQLGYNVGGICGEKEGEYVIYGEEIPCFALLSKLLPEQISSLISYMSDVSQLKWGSGGSQRGNYEVDIDILENQFIEIQEQKLVVTLEKMSIVTRKKHFNDDYEEKTSATISEKQEEWLQYLIRHMYCDLKEIVELALVFIGVK</sequence>
<evidence type="ECO:0000313" key="1">
    <source>
        <dbReference type="EMBL" id="KAA6383879.1"/>
    </source>
</evidence>
<dbReference type="Proteomes" id="UP000324800">
    <property type="component" value="Unassembled WGS sequence"/>
</dbReference>
<name>A0A5J4VNI3_9EUKA</name>
<feature type="non-terminal residue" evidence="1">
    <location>
        <position position="250"/>
    </location>
</feature>
<proteinExistence type="predicted"/>
<dbReference type="AlphaFoldDB" id="A0A5J4VNI3"/>
<gene>
    <name evidence="1" type="ORF">EZS28_020592</name>
</gene>
<protein>
    <submittedName>
        <fullName evidence="1">Uncharacterized protein</fullName>
    </submittedName>
</protein>
<accession>A0A5J4VNI3</accession>
<evidence type="ECO:0000313" key="2">
    <source>
        <dbReference type="Proteomes" id="UP000324800"/>
    </source>
</evidence>
<organism evidence="1 2">
    <name type="scientific">Streblomastix strix</name>
    <dbReference type="NCBI Taxonomy" id="222440"/>
    <lineage>
        <taxon>Eukaryota</taxon>
        <taxon>Metamonada</taxon>
        <taxon>Preaxostyla</taxon>
        <taxon>Oxymonadida</taxon>
        <taxon>Streblomastigidae</taxon>
        <taxon>Streblomastix</taxon>
    </lineage>
</organism>
<dbReference type="EMBL" id="SNRW01006026">
    <property type="protein sequence ID" value="KAA6383879.1"/>
    <property type="molecule type" value="Genomic_DNA"/>
</dbReference>